<dbReference type="PANTHER" id="PTHR21087:SF16">
    <property type="entry name" value="SHIKIMATE KINASE 1, CHLOROPLASTIC"/>
    <property type="match status" value="1"/>
</dbReference>
<dbReference type="Pfam" id="PF01202">
    <property type="entry name" value="SKI"/>
    <property type="match status" value="1"/>
</dbReference>
<keyword evidence="2" id="KW-0808">Transferase</keyword>
<name>A0A9D1VUE7_9FIRM</name>
<evidence type="ECO:0000313" key="8">
    <source>
        <dbReference type="Proteomes" id="UP000824249"/>
    </source>
</evidence>
<dbReference type="InterPro" id="IPR031322">
    <property type="entry name" value="Shikimate/glucono_kinase"/>
</dbReference>
<dbReference type="InterPro" id="IPR027417">
    <property type="entry name" value="P-loop_NTPase"/>
</dbReference>
<dbReference type="GO" id="GO:0009073">
    <property type="term" value="P:aromatic amino acid family biosynthetic process"/>
    <property type="evidence" value="ECO:0007669"/>
    <property type="project" value="UniProtKB-KW"/>
</dbReference>
<evidence type="ECO:0000256" key="1">
    <source>
        <dbReference type="ARBA" id="ARBA00022605"/>
    </source>
</evidence>
<reference evidence="7" key="1">
    <citation type="journal article" date="2021" name="PeerJ">
        <title>Extensive microbial diversity within the chicken gut microbiome revealed by metagenomics and culture.</title>
        <authorList>
            <person name="Gilroy R."/>
            <person name="Ravi A."/>
            <person name="Getino M."/>
            <person name="Pursley I."/>
            <person name="Horton D.L."/>
            <person name="Alikhan N.F."/>
            <person name="Baker D."/>
            <person name="Gharbi K."/>
            <person name="Hall N."/>
            <person name="Watson M."/>
            <person name="Adriaenssens E.M."/>
            <person name="Foster-Nyarko E."/>
            <person name="Jarju S."/>
            <person name="Secka A."/>
            <person name="Antonio M."/>
            <person name="Oren A."/>
            <person name="Chaudhuri R.R."/>
            <person name="La Ragione R."/>
            <person name="Hildebrand F."/>
            <person name="Pallen M.J."/>
        </authorList>
    </citation>
    <scope>NUCLEOTIDE SEQUENCE</scope>
    <source>
        <strain evidence="7">26628</strain>
    </source>
</reference>
<keyword evidence="1" id="KW-0028">Amino-acid biosynthesis</keyword>
<dbReference type="GO" id="GO:0004765">
    <property type="term" value="F:shikimate kinase activity"/>
    <property type="evidence" value="ECO:0007669"/>
    <property type="project" value="TreeGrafter"/>
</dbReference>
<dbReference type="Proteomes" id="UP000824249">
    <property type="component" value="Unassembled WGS sequence"/>
</dbReference>
<dbReference type="PRINTS" id="PR01100">
    <property type="entry name" value="SHIKIMTKNASE"/>
</dbReference>
<protein>
    <submittedName>
        <fullName evidence="7">Shikimate kinase</fullName>
    </submittedName>
</protein>
<dbReference type="AlphaFoldDB" id="A0A9D1VUE7"/>
<evidence type="ECO:0000313" key="7">
    <source>
        <dbReference type="EMBL" id="HIX46785.1"/>
    </source>
</evidence>
<keyword evidence="3" id="KW-0547">Nucleotide-binding</keyword>
<dbReference type="CDD" id="cd00464">
    <property type="entry name" value="SK"/>
    <property type="match status" value="1"/>
</dbReference>
<evidence type="ECO:0000256" key="2">
    <source>
        <dbReference type="ARBA" id="ARBA00022679"/>
    </source>
</evidence>
<reference evidence="7" key="2">
    <citation type="submission" date="2021-04" db="EMBL/GenBank/DDBJ databases">
        <authorList>
            <person name="Gilroy R."/>
        </authorList>
    </citation>
    <scope>NUCLEOTIDE SEQUENCE</scope>
    <source>
        <strain evidence="7">26628</strain>
    </source>
</reference>
<keyword evidence="4 7" id="KW-0418">Kinase</keyword>
<organism evidence="7 8">
    <name type="scientific">Candidatus Borkfalkia faecigallinarum</name>
    <dbReference type="NCBI Taxonomy" id="2838509"/>
    <lineage>
        <taxon>Bacteria</taxon>
        <taxon>Bacillati</taxon>
        <taxon>Bacillota</taxon>
        <taxon>Clostridia</taxon>
        <taxon>Christensenellales</taxon>
        <taxon>Christensenellaceae</taxon>
        <taxon>Candidatus Borkfalkia</taxon>
    </lineage>
</organism>
<dbReference type="EMBL" id="DXFD01000057">
    <property type="protein sequence ID" value="HIX46785.1"/>
    <property type="molecule type" value="Genomic_DNA"/>
</dbReference>
<gene>
    <name evidence="7" type="ORF">H9737_03735</name>
</gene>
<evidence type="ECO:0000256" key="3">
    <source>
        <dbReference type="ARBA" id="ARBA00022741"/>
    </source>
</evidence>
<keyword evidence="6" id="KW-0057">Aromatic amino acid biosynthesis</keyword>
<accession>A0A9D1VUE7</accession>
<dbReference type="InterPro" id="IPR000623">
    <property type="entry name" value="Shikimate_kinase/TSH1"/>
</dbReference>
<dbReference type="GO" id="GO:0005829">
    <property type="term" value="C:cytosol"/>
    <property type="evidence" value="ECO:0007669"/>
    <property type="project" value="TreeGrafter"/>
</dbReference>
<comment type="caution">
    <text evidence="7">The sequence shown here is derived from an EMBL/GenBank/DDBJ whole genome shotgun (WGS) entry which is preliminary data.</text>
</comment>
<sequence length="162" mass="17917">MPASGKSTVGVLLAKTLGFGFIDTDLLIQNEQRALLCDIIAAKGAEEFLRIEERVNASLWAERCVIATGGSAVYGERAMRRFREIGTVVYLRLSEPEIERRLHNIVLRGVVMRTPGESVAELYAERVPLYEKYADAVVCCDGLTIEETVAAIVRAVFPERDA</sequence>
<evidence type="ECO:0000256" key="6">
    <source>
        <dbReference type="ARBA" id="ARBA00023141"/>
    </source>
</evidence>
<dbReference type="GO" id="GO:0008652">
    <property type="term" value="P:amino acid biosynthetic process"/>
    <property type="evidence" value="ECO:0007669"/>
    <property type="project" value="UniProtKB-KW"/>
</dbReference>
<proteinExistence type="predicted"/>
<dbReference type="Gene3D" id="3.40.50.300">
    <property type="entry name" value="P-loop containing nucleotide triphosphate hydrolases"/>
    <property type="match status" value="1"/>
</dbReference>
<dbReference type="PANTHER" id="PTHR21087">
    <property type="entry name" value="SHIKIMATE KINASE"/>
    <property type="match status" value="1"/>
</dbReference>
<dbReference type="SUPFAM" id="SSF52540">
    <property type="entry name" value="P-loop containing nucleoside triphosphate hydrolases"/>
    <property type="match status" value="1"/>
</dbReference>
<evidence type="ECO:0000256" key="4">
    <source>
        <dbReference type="ARBA" id="ARBA00022777"/>
    </source>
</evidence>
<evidence type="ECO:0000256" key="5">
    <source>
        <dbReference type="ARBA" id="ARBA00022840"/>
    </source>
</evidence>
<keyword evidence="5" id="KW-0067">ATP-binding</keyword>
<dbReference type="GO" id="GO:0005524">
    <property type="term" value="F:ATP binding"/>
    <property type="evidence" value="ECO:0007669"/>
    <property type="project" value="UniProtKB-KW"/>
</dbReference>